<keyword evidence="2" id="KW-0012">Acyltransferase</keyword>
<feature type="domain" description="N-acetyltransferase" evidence="4">
    <location>
        <begin position="4"/>
        <end position="159"/>
    </location>
</feature>
<dbReference type="OrthoDB" id="4936934at2"/>
<comment type="caution">
    <text evidence="5">The sequence shown here is derived from an EMBL/GenBank/DDBJ whole genome shotgun (WGS) entry which is preliminary data.</text>
</comment>
<dbReference type="GO" id="GO:0016747">
    <property type="term" value="F:acyltransferase activity, transferring groups other than amino-acyl groups"/>
    <property type="evidence" value="ECO:0007669"/>
    <property type="project" value="InterPro"/>
</dbReference>
<dbReference type="CDD" id="cd04301">
    <property type="entry name" value="NAT_SF"/>
    <property type="match status" value="1"/>
</dbReference>
<keyword evidence="1 5" id="KW-0808">Transferase</keyword>
<organism evidence="5 6">
    <name type="scientific">Amycolatopsis rifamycinica</name>
    <dbReference type="NCBI Taxonomy" id="287986"/>
    <lineage>
        <taxon>Bacteria</taxon>
        <taxon>Bacillati</taxon>
        <taxon>Actinomycetota</taxon>
        <taxon>Actinomycetes</taxon>
        <taxon>Pseudonocardiales</taxon>
        <taxon>Pseudonocardiaceae</taxon>
        <taxon>Amycolatopsis</taxon>
    </lineage>
</organism>
<name>A0A066U493_9PSEU</name>
<dbReference type="AlphaFoldDB" id="A0A066U493"/>
<dbReference type="Proteomes" id="UP000027345">
    <property type="component" value="Unassembled WGS sequence"/>
</dbReference>
<dbReference type="STRING" id="287986.DV20_27940"/>
<dbReference type="EMBL" id="JMQI01000058">
    <property type="protein sequence ID" value="KDN19043.1"/>
    <property type="molecule type" value="Genomic_DNA"/>
</dbReference>
<dbReference type="PROSITE" id="PS51186">
    <property type="entry name" value="GNAT"/>
    <property type="match status" value="1"/>
</dbReference>
<keyword evidence="6" id="KW-1185">Reference proteome</keyword>
<feature type="compositionally biased region" description="Low complexity" evidence="3">
    <location>
        <begin position="159"/>
        <end position="169"/>
    </location>
</feature>
<dbReference type="InterPro" id="IPR016181">
    <property type="entry name" value="Acyl_CoA_acyltransferase"/>
</dbReference>
<dbReference type="InterPro" id="IPR050832">
    <property type="entry name" value="Bact_Acetyltransf"/>
</dbReference>
<dbReference type="Gene3D" id="3.40.630.30">
    <property type="match status" value="1"/>
</dbReference>
<feature type="region of interest" description="Disordered" evidence="3">
    <location>
        <begin position="147"/>
        <end position="169"/>
    </location>
</feature>
<dbReference type="Pfam" id="PF13673">
    <property type="entry name" value="Acetyltransf_10"/>
    <property type="match status" value="1"/>
</dbReference>
<protein>
    <submittedName>
        <fullName evidence="5">Acetyltransferase</fullName>
    </submittedName>
</protein>
<evidence type="ECO:0000256" key="3">
    <source>
        <dbReference type="SAM" id="MobiDB-lite"/>
    </source>
</evidence>
<evidence type="ECO:0000256" key="2">
    <source>
        <dbReference type="ARBA" id="ARBA00023315"/>
    </source>
</evidence>
<dbReference type="SUPFAM" id="SSF55729">
    <property type="entry name" value="Acyl-CoA N-acyltransferases (Nat)"/>
    <property type="match status" value="1"/>
</dbReference>
<gene>
    <name evidence="5" type="ORF">DV20_27940</name>
</gene>
<proteinExistence type="predicted"/>
<evidence type="ECO:0000313" key="6">
    <source>
        <dbReference type="Proteomes" id="UP000027345"/>
    </source>
</evidence>
<evidence type="ECO:0000313" key="5">
    <source>
        <dbReference type="EMBL" id="KDN19043.1"/>
    </source>
</evidence>
<dbReference type="PANTHER" id="PTHR43877">
    <property type="entry name" value="AMINOALKYLPHOSPHONATE N-ACETYLTRANSFERASE-RELATED-RELATED"/>
    <property type="match status" value="1"/>
</dbReference>
<evidence type="ECO:0000259" key="4">
    <source>
        <dbReference type="PROSITE" id="PS51186"/>
    </source>
</evidence>
<dbReference type="InterPro" id="IPR000182">
    <property type="entry name" value="GNAT_dom"/>
</dbReference>
<sequence length="169" mass="17953">MTEIEVRAARPAELEAVAGLRWRWVAERDGLPDAGREGFVREFAAWARENAATHRCLVAVDGGRVLGMAFLAITARVPTPAALSRAAGDVQSVYVVPEARDAGLGGRLIDGVLRLAGELGLERVTVHSSPRAVPAYERRGFAVAPQLLQTPVRPRRSGSRGAPRPSGGG</sequence>
<dbReference type="RefSeq" id="WP_051736145.1">
    <property type="nucleotide sequence ID" value="NZ_JMQI01000058.1"/>
</dbReference>
<evidence type="ECO:0000256" key="1">
    <source>
        <dbReference type="ARBA" id="ARBA00022679"/>
    </source>
</evidence>
<accession>A0A066U493</accession>
<reference evidence="5 6" key="1">
    <citation type="submission" date="2014-05" db="EMBL/GenBank/DDBJ databases">
        <title>Draft genome sequence of Amycolatopsis rifamycinica DSM 46095.</title>
        <authorList>
            <person name="Lal R."/>
            <person name="Saxena A."/>
            <person name="Kumari R."/>
            <person name="Mukherjee U."/>
            <person name="Singh P."/>
            <person name="Sangwan N."/>
            <person name="Mahato N.K."/>
        </authorList>
    </citation>
    <scope>NUCLEOTIDE SEQUENCE [LARGE SCALE GENOMIC DNA]</scope>
    <source>
        <strain evidence="5 6">DSM 46095</strain>
    </source>
</reference>
<dbReference type="eggNOG" id="COG0456">
    <property type="taxonomic scope" value="Bacteria"/>
</dbReference>